<evidence type="ECO:0000256" key="2">
    <source>
        <dbReference type="ARBA" id="ARBA00022448"/>
    </source>
</evidence>
<dbReference type="PROSITE" id="PS00152">
    <property type="entry name" value="ATPASE_ALPHA_BETA"/>
    <property type="match status" value="1"/>
</dbReference>
<evidence type="ECO:0000256" key="7">
    <source>
        <dbReference type="ARBA" id="ARBA00022967"/>
    </source>
</evidence>
<comment type="subcellular location">
    <subcellularLocation>
        <location evidence="1">Cytoplasm</location>
    </subcellularLocation>
</comment>
<dbReference type="InterPro" id="IPR005714">
    <property type="entry name" value="ATPase_T3SS_FliI/YscN"/>
</dbReference>
<dbReference type="Pfam" id="PF18269">
    <property type="entry name" value="T3SS_ATPase_C"/>
    <property type="match status" value="1"/>
</dbReference>
<dbReference type="GO" id="GO:0016887">
    <property type="term" value="F:ATP hydrolysis activity"/>
    <property type="evidence" value="ECO:0007669"/>
    <property type="project" value="InterPro"/>
</dbReference>
<dbReference type="OrthoDB" id="9802718at2"/>
<dbReference type="InterPro" id="IPR020003">
    <property type="entry name" value="ATPase_a/bsu_AS"/>
</dbReference>
<feature type="domain" description="AAA+ ATPase" evidence="9">
    <location>
        <begin position="140"/>
        <end position="321"/>
    </location>
</feature>
<dbReference type="GO" id="GO:0030257">
    <property type="term" value="C:type III protein secretion system complex"/>
    <property type="evidence" value="ECO:0007669"/>
    <property type="project" value="InterPro"/>
</dbReference>
<dbReference type="SUPFAM" id="SSF52540">
    <property type="entry name" value="P-loop containing nucleoside triphosphate hydrolases"/>
    <property type="match status" value="1"/>
</dbReference>
<dbReference type="Proteomes" id="UP000189810">
    <property type="component" value="Chromosome I"/>
</dbReference>
<evidence type="ECO:0000259" key="9">
    <source>
        <dbReference type="SMART" id="SM00382"/>
    </source>
</evidence>
<keyword evidence="7" id="KW-1278">Translocase</keyword>
<evidence type="ECO:0000256" key="8">
    <source>
        <dbReference type="ARBA" id="ARBA00034006"/>
    </source>
</evidence>
<keyword evidence="4" id="KW-0547">Nucleotide-binding</keyword>
<dbReference type="InterPro" id="IPR040627">
    <property type="entry name" value="T3SS_ATPase_C"/>
</dbReference>
<keyword evidence="6" id="KW-0653">Protein transport</keyword>
<dbReference type="PANTHER" id="PTHR15184">
    <property type="entry name" value="ATP SYNTHASE"/>
    <property type="match status" value="1"/>
</dbReference>
<evidence type="ECO:0000256" key="3">
    <source>
        <dbReference type="ARBA" id="ARBA00022490"/>
    </source>
</evidence>
<sequence length="422" mass="46373">MLKVYSKVLRASGVYLEAYNIGASVGDRVVIEKEDGGFLEGEVVGFNQDRCIIMPFGSLMGVSYKDKVLLDRKKVSTAVGKELLGRVVDFMGRDILTGKRLSTEERPIELQSINPLHRERIREVFDTGIRSINALLTLGVGQKVGIFAGAGVGKTTLLGMITSHATADVVVLSLVGERGREVREFVEDVLGDAINRSLVVVSTAEDPPIVKVKSAVSAVVHARYFAQKGYRVLLVMDSMTRLAQAQREIGLAVGEPPTLKGFTPSVFYLMSKVVESCGNFREGSITGIFSVLVEGDDVSLDPVADALMGMMDGHIILSRKRANASIYPAIDPVKSLSRIMPQLVSKEHMKMATAIREVLSLYESMEDLINMGLYTPGSNPILDRFMQNRQIVDDFFRQSVDERVSFEESVRALERLYSSLLG</sequence>
<evidence type="ECO:0000313" key="11">
    <source>
        <dbReference type="Proteomes" id="UP000189810"/>
    </source>
</evidence>
<dbReference type="InterPro" id="IPR050053">
    <property type="entry name" value="ATPase_alpha/beta_chains"/>
</dbReference>
<dbReference type="RefSeq" id="WP_079653596.1">
    <property type="nucleotide sequence ID" value="NZ_LT670846.1"/>
</dbReference>
<dbReference type="AlphaFoldDB" id="A0A1M6QWE6"/>
<accession>A0A1M6QWE6</accession>
<keyword evidence="3" id="KW-0963">Cytoplasm</keyword>
<dbReference type="GO" id="GO:0008564">
    <property type="term" value="F:protein-exporting ATPase activity"/>
    <property type="evidence" value="ECO:0007669"/>
    <property type="project" value="UniProtKB-EC"/>
</dbReference>
<reference evidence="10 11" key="1">
    <citation type="submission" date="2016-11" db="EMBL/GenBank/DDBJ databases">
        <authorList>
            <person name="Jaros S."/>
            <person name="Januszkiewicz K."/>
            <person name="Wedrychowicz H."/>
        </authorList>
    </citation>
    <scope>NUCLEOTIDE SEQUENCE [LARGE SCALE GENOMIC DNA]</scope>
    <source>
        <strain evidence="10 11">DSM 19557</strain>
    </source>
</reference>
<protein>
    <submittedName>
        <fullName evidence="10">Flagellum-specific ATP synthase</fullName>
    </submittedName>
</protein>
<dbReference type="GO" id="GO:0030254">
    <property type="term" value="P:protein secretion by the type III secretion system"/>
    <property type="evidence" value="ECO:0007669"/>
    <property type="project" value="InterPro"/>
</dbReference>
<organism evidence="10 11">
    <name type="scientific">Thermocrinis minervae</name>
    <dbReference type="NCBI Taxonomy" id="381751"/>
    <lineage>
        <taxon>Bacteria</taxon>
        <taxon>Pseudomonadati</taxon>
        <taxon>Aquificota</taxon>
        <taxon>Aquificia</taxon>
        <taxon>Aquificales</taxon>
        <taxon>Aquificaceae</taxon>
        <taxon>Thermocrinis</taxon>
    </lineage>
</organism>
<dbReference type="SMART" id="SM00382">
    <property type="entry name" value="AAA"/>
    <property type="match status" value="1"/>
</dbReference>
<evidence type="ECO:0000256" key="1">
    <source>
        <dbReference type="ARBA" id="ARBA00004496"/>
    </source>
</evidence>
<keyword evidence="5" id="KW-0067">ATP-binding</keyword>
<dbReference type="GO" id="GO:0005524">
    <property type="term" value="F:ATP binding"/>
    <property type="evidence" value="ECO:0007669"/>
    <property type="project" value="UniProtKB-KW"/>
</dbReference>
<dbReference type="Gene3D" id="3.40.50.12240">
    <property type="match status" value="1"/>
</dbReference>
<evidence type="ECO:0000256" key="5">
    <source>
        <dbReference type="ARBA" id="ARBA00022840"/>
    </source>
</evidence>
<comment type="catalytic activity">
    <reaction evidence="8">
        <text>ATP + H2O + cellular proteinSide 1 = ADP + phosphate + cellular proteinSide 2.</text>
        <dbReference type="EC" id="7.4.2.8"/>
    </reaction>
</comment>
<gene>
    <name evidence="10" type="ORF">SAMN05444391_0425</name>
</gene>
<dbReference type="InterPro" id="IPR027417">
    <property type="entry name" value="P-loop_NTPase"/>
</dbReference>
<dbReference type="PANTHER" id="PTHR15184:SF9">
    <property type="entry name" value="SPI-1 TYPE 3 SECRETION SYSTEM ATPASE"/>
    <property type="match status" value="1"/>
</dbReference>
<dbReference type="STRING" id="381751.SAMN05444391_0425"/>
<name>A0A1M6QWE6_9AQUI</name>
<keyword evidence="2" id="KW-0813">Transport</keyword>
<dbReference type="NCBIfam" id="TIGR01026">
    <property type="entry name" value="fliI_yscN"/>
    <property type="match status" value="1"/>
</dbReference>
<dbReference type="InterPro" id="IPR003593">
    <property type="entry name" value="AAA+_ATPase"/>
</dbReference>
<evidence type="ECO:0000313" key="10">
    <source>
        <dbReference type="EMBL" id="SHK24551.1"/>
    </source>
</evidence>
<dbReference type="InterPro" id="IPR000194">
    <property type="entry name" value="ATPase_F1/V1/A1_a/bsu_nucl-bd"/>
</dbReference>
<dbReference type="EMBL" id="LT670846">
    <property type="protein sequence ID" value="SHK24551.1"/>
    <property type="molecule type" value="Genomic_DNA"/>
</dbReference>
<dbReference type="InterPro" id="IPR004100">
    <property type="entry name" value="ATPase_F1/V1/A1_a/bsu_N"/>
</dbReference>
<dbReference type="Pfam" id="PF02874">
    <property type="entry name" value="ATP-synt_ab_N"/>
    <property type="match status" value="1"/>
</dbReference>
<dbReference type="FunFam" id="3.40.50.12240:FF:000002">
    <property type="entry name" value="Flagellum-specific ATP synthase FliI"/>
    <property type="match status" value="1"/>
</dbReference>
<keyword evidence="11" id="KW-1185">Reference proteome</keyword>
<evidence type="ECO:0000256" key="6">
    <source>
        <dbReference type="ARBA" id="ARBA00022927"/>
    </source>
</evidence>
<dbReference type="Pfam" id="PF00006">
    <property type="entry name" value="ATP-synt_ab"/>
    <property type="match status" value="1"/>
</dbReference>
<proteinExistence type="predicted"/>
<dbReference type="GO" id="GO:0005737">
    <property type="term" value="C:cytoplasm"/>
    <property type="evidence" value="ECO:0007669"/>
    <property type="project" value="UniProtKB-SubCell"/>
</dbReference>
<dbReference type="GO" id="GO:0046933">
    <property type="term" value="F:proton-transporting ATP synthase activity, rotational mechanism"/>
    <property type="evidence" value="ECO:0007669"/>
    <property type="project" value="TreeGrafter"/>
</dbReference>
<evidence type="ECO:0000256" key="4">
    <source>
        <dbReference type="ARBA" id="ARBA00022741"/>
    </source>
</evidence>